<dbReference type="Pfam" id="PF24153">
    <property type="entry name" value="Meg"/>
    <property type="match status" value="1"/>
</dbReference>
<feature type="region of interest" description="Disordered" evidence="3">
    <location>
        <begin position="1"/>
        <end position="21"/>
    </location>
</feature>
<dbReference type="OrthoDB" id="680835at2759"/>
<dbReference type="EMBL" id="CM009750">
    <property type="protein sequence ID" value="PUZ68729.1"/>
    <property type="molecule type" value="Genomic_DNA"/>
</dbReference>
<evidence type="ECO:0000313" key="6">
    <source>
        <dbReference type="Proteomes" id="UP000244336"/>
    </source>
</evidence>
<comment type="similarity">
    <text evidence="1">Belongs to the MEG family.</text>
</comment>
<evidence type="ECO:0000313" key="5">
    <source>
        <dbReference type="EMBL" id="PUZ68729.1"/>
    </source>
</evidence>
<evidence type="ECO:0000256" key="1">
    <source>
        <dbReference type="ARBA" id="ARBA00010149"/>
    </source>
</evidence>
<gene>
    <name evidence="5" type="ORF">GQ55_2G052000</name>
</gene>
<keyword evidence="2" id="KW-1015">Disulfide bond</keyword>
<dbReference type="InterPro" id="IPR056205">
    <property type="entry name" value="Meg"/>
</dbReference>
<keyword evidence="6" id="KW-1185">Reference proteome</keyword>
<feature type="domain" description="Meg" evidence="4">
    <location>
        <begin position="30"/>
        <end position="115"/>
    </location>
</feature>
<proteinExistence type="inferred from homology"/>
<evidence type="ECO:0000256" key="3">
    <source>
        <dbReference type="SAM" id="MobiDB-lite"/>
    </source>
</evidence>
<name>A0A2T7ELN9_9POAL</name>
<evidence type="ECO:0000256" key="2">
    <source>
        <dbReference type="ARBA" id="ARBA00023157"/>
    </source>
</evidence>
<reference evidence="5 6" key="1">
    <citation type="submission" date="2018-04" db="EMBL/GenBank/DDBJ databases">
        <title>WGS assembly of Panicum hallii var. hallii HAL2.</title>
        <authorList>
            <person name="Lovell J."/>
            <person name="Jenkins J."/>
            <person name="Lowry D."/>
            <person name="Mamidi S."/>
            <person name="Sreedasyam A."/>
            <person name="Weng X."/>
            <person name="Barry K."/>
            <person name="Bonette J."/>
            <person name="Campitelli B."/>
            <person name="Daum C."/>
            <person name="Gordon S."/>
            <person name="Gould B."/>
            <person name="Lipzen A."/>
            <person name="MacQueen A."/>
            <person name="Palacio-Mejia J."/>
            <person name="Plott C."/>
            <person name="Shakirov E."/>
            <person name="Shu S."/>
            <person name="Yoshinaga Y."/>
            <person name="Zane M."/>
            <person name="Rokhsar D."/>
            <person name="Grimwood J."/>
            <person name="Schmutz J."/>
            <person name="Juenger T."/>
        </authorList>
    </citation>
    <scope>NUCLEOTIDE SEQUENCE [LARGE SCALE GENOMIC DNA]</scope>
    <source>
        <strain evidence="6">cv. HAL2</strain>
    </source>
</reference>
<dbReference type="Gramene" id="PUZ68729">
    <property type="protein sequence ID" value="PUZ68729"/>
    <property type="gene ID" value="GQ55_2G052000"/>
</dbReference>
<protein>
    <recommendedName>
        <fullName evidence="4">Meg domain-containing protein</fullName>
    </recommendedName>
</protein>
<evidence type="ECO:0000259" key="4">
    <source>
        <dbReference type="Pfam" id="PF24153"/>
    </source>
</evidence>
<accession>A0A2T7ELN9</accession>
<dbReference type="AlphaFoldDB" id="A0A2T7ELN9"/>
<sequence length="115" mass="12714">MPREQAHCLHQNTNPSSHDHKEFLQFPSNMEKHTKNAMVFLSLLLLGYFAAHAQGQGVGEAGAPVSAQPEDDDSRARCAYGELRPCRDHKCWCCINGRSAGKCFATQSECSQACF</sequence>
<dbReference type="Proteomes" id="UP000244336">
    <property type="component" value="Chromosome 2"/>
</dbReference>
<organism evidence="5 6">
    <name type="scientific">Panicum hallii var. hallii</name>
    <dbReference type="NCBI Taxonomy" id="1504633"/>
    <lineage>
        <taxon>Eukaryota</taxon>
        <taxon>Viridiplantae</taxon>
        <taxon>Streptophyta</taxon>
        <taxon>Embryophyta</taxon>
        <taxon>Tracheophyta</taxon>
        <taxon>Spermatophyta</taxon>
        <taxon>Magnoliopsida</taxon>
        <taxon>Liliopsida</taxon>
        <taxon>Poales</taxon>
        <taxon>Poaceae</taxon>
        <taxon>PACMAD clade</taxon>
        <taxon>Panicoideae</taxon>
        <taxon>Panicodae</taxon>
        <taxon>Paniceae</taxon>
        <taxon>Panicinae</taxon>
        <taxon>Panicum</taxon>
        <taxon>Panicum sect. Panicum</taxon>
    </lineage>
</organism>